<dbReference type="EMBL" id="BJZU01000033">
    <property type="protein sequence ID" value="GEP04011.1"/>
    <property type="molecule type" value="Genomic_DNA"/>
</dbReference>
<evidence type="ECO:0000313" key="4">
    <source>
        <dbReference type="Proteomes" id="UP001156856"/>
    </source>
</evidence>
<evidence type="ECO:0000313" key="1">
    <source>
        <dbReference type="EMBL" id="GEP04011.1"/>
    </source>
</evidence>
<accession>A0A512J231</accession>
<organism evidence="1 3">
    <name type="scientific">Methylobacterium oxalidis</name>
    <dbReference type="NCBI Taxonomy" id="944322"/>
    <lineage>
        <taxon>Bacteria</taxon>
        <taxon>Pseudomonadati</taxon>
        <taxon>Pseudomonadota</taxon>
        <taxon>Alphaproteobacteria</taxon>
        <taxon>Hyphomicrobiales</taxon>
        <taxon>Methylobacteriaceae</taxon>
        <taxon>Methylobacterium</taxon>
    </lineage>
</organism>
<reference evidence="2" key="4">
    <citation type="submission" date="2023-01" db="EMBL/GenBank/DDBJ databases">
        <title>Draft genome sequence of Methylobacterium oxalidis strain NBRC 107715.</title>
        <authorList>
            <person name="Sun Q."/>
            <person name="Mori K."/>
        </authorList>
    </citation>
    <scope>NUCLEOTIDE SEQUENCE</scope>
    <source>
        <strain evidence="2">NBRC 107715</strain>
    </source>
</reference>
<dbReference type="Proteomes" id="UP001156856">
    <property type="component" value="Unassembled WGS sequence"/>
</dbReference>
<proteinExistence type="predicted"/>
<dbReference type="OrthoDB" id="8003682at2"/>
<reference evidence="4" key="2">
    <citation type="journal article" date="2019" name="Int. J. Syst. Evol. Microbiol.">
        <title>The Global Catalogue of Microorganisms (GCM) 10K type strain sequencing project: providing services to taxonomists for standard genome sequencing and annotation.</title>
        <authorList>
            <consortium name="The Broad Institute Genomics Platform"/>
            <consortium name="The Broad Institute Genome Sequencing Center for Infectious Disease"/>
            <person name="Wu L."/>
            <person name="Ma J."/>
        </authorList>
    </citation>
    <scope>NUCLEOTIDE SEQUENCE [LARGE SCALE GENOMIC DNA]</scope>
    <source>
        <strain evidence="4">NBRC 107715</strain>
    </source>
</reference>
<evidence type="ECO:0000313" key="2">
    <source>
        <dbReference type="EMBL" id="GLS64042.1"/>
    </source>
</evidence>
<dbReference type="AlphaFoldDB" id="A0A512J231"/>
<reference evidence="2" key="1">
    <citation type="journal article" date="2014" name="Int. J. Syst. Evol. Microbiol.">
        <title>Complete genome of a new Firmicutes species belonging to the dominant human colonic microbiota ('Ruminococcus bicirculans') reveals two chromosomes and a selective capacity to utilize plant glucans.</title>
        <authorList>
            <consortium name="NISC Comparative Sequencing Program"/>
            <person name="Wegmann U."/>
            <person name="Louis P."/>
            <person name="Goesmann A."/>
            <person name="Henrissat B."/>
            <person name="Duncan S.H."/>
            <person name="Flint H.J."/>
        </authorList>
    </citation>
    <scope>NUCLEOTIDE SEQUENCE</scope>
    <source>
        <strain evidence="2">NBRC 107715</strain>
    </source>
</reference>
<name>A0A512J231_9HYPH</name>
<reference evidence="1 3" key="3">
    <citation type="submission" date="2019-07" db="EMBL/GenBank/DDBJ databases">
        <title>Whole genome shotgun sequence of Methylobacterium oxalidis NBRC 107715.</title>
        <authorList>
            <person name="Hosoyama A."/>
            <person name="Uohara A."/>
            <person name="Ohji S."/>
            <person name="Ichikawa N."/>
        </authorList>
    </citation>
    <scope>NUCLEOTIDE SEQUENCE [LARGE SCALE GENOMIC DNA]</scope>
    <source>
        <strain evidence="1 3">NBRC 107715</strain>
    </source>
</reference>
<sequence length="87" mass="9529">MPEDRTVGDLFKAKAVTDDDVRAAVETYMADPATTLFVMGEGYGLDLAEAVQAHEWAKVMTANPNATEHLKRAAVRTAILLARPEKR</sequence>
<dbReference type="EMBL" id="BSPK01000033">
    <property type="protein sequence ID" value="GLS64042.1"/>
    <property type="molecule type" value="Genomic_DNA"/>
</dbReference>
<dbReference type="RefSeq" id="WP_147025667.1">
    <property type="nucleotide sequence ID" value="NZ_BJZU01000033.1"/>
</dbReference>
<protein>
    <submittedName>
        <fullName evidence="1">Uncharacterized protein</fullName>
    </submittedName>
</protein>
<evidence type="ECO:0000313" key="3">
    <source>
        <dbReference type="Proteomes" id="UP000321960"/>
    </source>
</evidence>
<keyword evidence="4" id="KW-1185">Reference proteome</keyword>
<dbReference type="Proteomes" id="UP000321960">
    <property type="component" value="Unassembled WGS sequence"/>
</dbReference>
<comment type="caution">
    <text evidence="1">The sequence shown here is derived from an EMBL/GenBank/DDBJ whole genome shotgun (WGS) entry which is preliminary data.</text>
</comment>
<gene>
    <name evidence="2" type="ORF">GCM10007888_24230</name>
    <name evidence="1" type="ORF">MOX02_20490</name>
</gene>